<dbReference type="Proteomes" id="UP000887574">
    <property type="component" value="Unplaced"/>
</dbReference>
<feature type="region of interest" description="Disordered" evidence="1">
    <location>
        <begin position="87"/>
        <end position="136"/>
    </location>
</feature>
<evidence type="ECO:0000313" key="3">
    <source>
        <dbReference type="WBParaSite" id="jg25134"/>
    </source>
</evidence>
<accession>A0A915DZL6</accession>
<feature type="region of interest" description="Disordered" evidence="1">
    <location>
        <begin position="248"/>
        <end position="278"/>
    </location>
</feature>
<feature type="compositionally biased region" description="Polar residues" evidence="1">
    <location>
        <begin position="248"/>
        <end position="265"/>
    </location>
</feature>
<protein>
    <submittedName>
        <fullName evidence="3">Uncharacterized protein</fullName>
    </submittedName>
</protein>
<dbReference type="AlphaFoldDB" id="A0A915DZL6"/>
<proteinExistence type="predicted"/>
<sequence length="399" mass="44047">MAESAIKTEKYTLEEIDIAAEDVLLSCEIDVNRVGCLLETIEKVMHHGILLENCVKEGFVTEQEMKPLLGAMQSVLDKNRSEGIKIEQQNTMRKKKIDDEATKEPGTIAESKDAEKNDSPSVNIAKKPPPKITQPSHWKEHATILDQVIDDSIKSYRVPDKRGSLRKGVAEILLNGKTAGEVIRESDEVGSTSLLRYARHAFDNAAAVLGLEEADQDPDVKSALLTPPIAYDALKKIIASKQPEAQFSPNVTLPSKMGTSSVSTRRASKRPTHPSEAGFETPKIARLKNSSRERVADRLSLTLSALDKVSKRDVQVVAKKKFSGTGKDLHAVVEDRLCGRYENVKPLVELVTSVIELDCKLRKSNITLEQLVAAYEFCSVTENLEDAEVAGQKSDYQNK</sequence>
<reference evidence="3" key="1">
    <citation type="submission" date="2022-11" db="UniProtKB">
        <authorList>
            <consortium name="WormBaseParasite"/>
        </authorList>
    </citation>
    <scope>IDENTIFICATION</scope>
</reference>
<evidence type="ECO:0000256" key="1">
    <source>
        <dbReference type="SAM" id="MobiDB-lite"/>
    </source>
</evidence>
<evidence type="ECO:0000313" key="2">
    <source>
        <dbReference type="Proteomes" id="UP000887574"/>
    </source>
</evidence>
<organism evidence="2 3">
    <name type="scientific">Ditylenchus dipsaci</name>
    <dbReference type="NCBI Taxonomy" id="166011"/>
    <lineage>
        <taxon>Eukaryota</taxon>
        <taxon>Metazoa</taxon>
        <taxon>Ecdysozoa</taxon>
        <taxon>Nematoda</taxon>
        <taxon>Chromadorea</taxon>
        <taxon>Rhabditida</taxon>
        <taxon>Tylenchina</taxon>
        <taxon>Tylenchomorpha</taxon>
        <taxon>Sphaerularioidea</taxon>
        <taxon>Anguinidae</taxon>
        <taxon>Anguininae</taxon>
        <taxon>Ditylenchus</taxon>
    </lineage>
</organism>
<keyword evidence="2" id="KW-1185">Reference proteome</keyword>
<dbReference type="WBParaSite" id="jg25134">
    <property type="protein sequence ID" value="jg25134"/>
    <property type="gene ID" value="jg25134"/>
</dbReference>
<name>A0A915DZL6_9BILA</name>